<evidence type="ECO:0000313" key="2">
    <source>
        <dbReference type="EMBL" id="KAL0116807.1"/>
    </source>
</evidence>
<dbReference type="Proteomes" id="UP001430953">
    <property type="component" value="Unassembled WGS sequence"/>
</dbReference>
<dbReference type="AlphaFoldDB" id="A0AAW2FN01"/>
<name>A0AAW2FN01_9HYME</name>
<protein>
    <recommendedName>
        <fullName evidence="4">Methyltransferase NSUN7</fullName>
    </recommendedName>
</protein>
<sequence length="863" mass="98618">MSTSENSSSSNPDASTTVSNDVEIAVHSETRKTSIFTLYAKIFRLLLTARIPNFSLLSDDLRNREVENLILPSDEEWRHRVYHSLVELQRERDAETAEDRTDSGKDSKRHIIRKNSQDWEWRPREKGSLPQGRKDENIVGSSTIISGLFGSGGSMTEARVEPGWRVKDILLAAKVLQNTQPLLNYANEAEMRRVFGLVYDVLRYKNILNRALENAGFWHRNGALKERERVVWLLLYDMQGRKFARRRGEGATEAQDRILETVELKDIEDALLKAKTHLAASISRLRIKGSALNLDELLPTHLRIAEGICWADQSAIASGWINTMRVFSKDKFIEDISKVTLELCDDTEVAELNENEYTFDPICPKVINLLDKAREKLAVSNLVRDHRFIFLERSLCLGAATLAQAIRVARLCGPVILTHSIAPRHTGYLAGLLADIEDSGRLLAFGTGNNRCEYEAYLMTLGITLQQCRIFSERYIAPPPSIELERATIVLATPPCSYTGIRDVVDLAVARGGDIALLESLTSDTAGGIKQPRALLAEQFSTLKYALTRPNIQFLIYEVHTILPSETTEMIRQVVEYANQLATEKYIREHPPKRKILSKDTSGKVSKTVRPDSCKPEQLKEHWEDQLQVQHEPVLLSKQENEEEEKLLDAADVVVPDSDLFEVGTIDEIYGDLYNERVLDPGCFIAVIRRKEMMQFNSLFMIKVAESKGLFGDPDKERSPKKIEAPPTAVRPVSRASRKGFKRAKVEIDRLATPTHAWMLRASKKRQPCPRHSRRIVRDEKMLSTQVRETRKRDARRWWRDAITFLIDSEKDQDNRKDSDFQFYATRSDPFTQKPLYPFRVKNMMLSKCYRRFRQEILAVDST</sequence>
<organism evidence="2 3">
    <name type="scientific">Cardiocondyla obscurior</name>
    <dbReference type="NCBI Taxonomy" id="286306"/>
    <lineage>
        <taxon>Eukaryota</taxon>
        <taxon>Metazoa</taxon>
        <taxon>Ecdysozoa</taxon>
        <taxon>Arthropoda</taxon>
        <taxon>Hexapoda</taxon>
        <taxon>Insecta</taxon>
        <taxon>Pterygota</taxon>
        <taxon>Neoptera</taxon>
        <taxon>Endopterygota</taxon>
        <taxon>Hymenoptera</taxon>
        <taxon>Apocrita</taxon>
        <taxon>Aculeata</taxon>
        <taxon>Formicoidea</taxon>
        <taxon>Formicidae</taxon>
        <taxon>Myrmicinae</taxon>
        <taxon>Cardiocondyla</taxon>
    </lineage>
</organism>
<evidence type="ECO:0008006" key="4">
    <source>
        <dbReference type="Google" id="ProtNLM"/>
    </source>
</evidence>
<accession>A0AAW2FN01</accession>
<evidence type="ECO:0000256" key="1">
    <source>
        <dbReference type="SAM" id="MobiDB-lite"/>
    </source>
</evidence>
<dbReference type="PANTHER" id="PTHR14663">
    <property type="entry name" value="METHYLTRANSFERASE NSUN7-RELATED"/>
    <property type="match status" value="1"/>
</dbReference>
<dbReference type="EMBL" id="JADYXP020000009">
    <property type="protein sequence ID" value="KAL0116807.1"/>
    <property type="molecule type" value="Genomic_DNA"/>
</dbReference>
<feature type="compositionally biased region" description="Basic and acidic residues" evidence="1">
    <location>
        <begin position="90"/>
        <end position="106"/>
    </location>
</feature>
<dbReference type="Gene3D" id="3.40.50.150">
    <property type="entry name" value="Vaccinia Virus protein VP39"/>
    <property type="match status" value="1"/>
</dbReference>
<gene>
    <name evidence="2" type="ORF">PUN28_010019</name>
</gene>
<comment type="caution">
    <text evidence="2">The sequence shown here is derived from an EMBL/GenBank/DDBJ whole genome shotgun (WGS) entry which is preliminary data.</text>
</comment>
<dbReference type="PANTHER" id="PTHR14663:SF2">
    <property type="entry name" value="METHYLTRANSFERASE NSUN7-RELATED"/>
    <property type="match status" value="1"/>
</dbReference>
<dbReference type="InterPro" id="IPR029063">
    <property type="entry name" value="SAM-dependent_MTases_sf"/>
</dbReference>
<evidence type="ECO:0000313" key="3">
    <source>
        <dbReference type="Proteomes" id="UP001430953"/>
    </source>
</evidence>
<keyword evidence="3" id="KW-1185">Reference proteome</keyword>
<feature type="region of interest" description="Disordered" evidence="1">
    <location>
        <begin position="90"/>
        <end position="109"/>
    </location>
</feature>
<proteinExistence type="predicted"/>
<dbReference type="InterPro" id="IPR042620">
    <property type="entry name" value="NSUN7"/>
</dbReference>
<reference evidence="2 3" key="1">
    <citation type="submission" date="2023-03" db="EMBL/GenBank/DDBJ databases">
        <title>High recombination rates correlate with genetic variation in Cardiocondyla obscurior ants.</title>
        <authorList>
            <person name="Errbii M."/>
        </authorList>
    </citation>
    <scope>NUCLEOTIDE SEQUENCE [LARGE SCALE GENOMIC DNA]</scope>
    <source>
        <strain evidence="2">Alpha-2009</strain>
        <tissue evidence="2">Whole body</tissue>
    </source>
</reference>